<organism evidence="2 3">
    <name type="scientific">Prorocentrum cordatum</name>
    <dbReference type="NCBI Taxonomy" id="2364126"/>
    <lineage>
        <taxon>Eukaryota</taxon>
        <taxon>Sar</taxon>
        <taxon>Alveolata</taxon>
        <taxon>Dinophyceae</taxon>
        <taxon>Prorocentrales</taxon>
        <taxon>Prorocentraceae</taxon>
        <taxon>Prorocentrum</taxon>
    </lineage>
</organism>
<feature type="region of interest" description="Disordered" evidence="1">
    <location>
        <begin position="335"/>
        <end position="394"/>
    </location>
</feature>
<protein>
    <recommendedName>
        <fullName evidence="4">Amine oxidase</fullName>
    </recommendedName>
</protein>
<dbReference type="Proteomes" id="UP001189429">
    <property type="component" value="Unassembled WGS sequence"/>
</dbReference>
<evidence type="ECO:0000313" key="3">
    <source>
        <dbReference type="Proteomes" id="UP001189429"/>
    </source>
</evidence>
<evidence type="ECO:0008006" key="4">
    <source>
        <dbReference type="Google" id="ProtNLM"/>
    </source>
</evidence>
<reference evidence="2" key="1">
    <citation type="submission" date="2023-10" db="EMBL/GenBank/DDBJ databases">
        <authorList>
            <person name="Chen Y."/>
            <person name="Shah S."/>
            <person name="Dougan E. K."/>
            <person name="Thang M."/>
            <person name="Chan C."/>
        </authorList>
    </citation>
    <scope>NUCLEOTIDE SEQUENCE [LARGE SCALE GENOMIC DNA]</scope>
</reference>
<proteinExistence type="predicted"/>
<dbReference type="EMBL" id="CAUYUJ010018163">
    <property type="protein sequence ID" value="CAK0881178.1"/>
    <property type="molecule type" value="Genomic_DNA"/>
</dbReference>
<keyword evidence="3" id="KW-1185">Reference proteome</keyword>
<sequence length="394" mass="44615">MAVAVASGLRAQWTSGPARDAGMRRQSRCLAASAAMLLVAQLICSTRFHAAMPGWTFAGCRVADHFQLSGDRRPRTVAMQGGRGTLRWTIAQDPKYTGLIEVRDVPDRFGPQGSGAPAEAITHHEVVPTGALQRWKFTQMNLKGYLRAFVRFPGRTPWKRIGELSSTTGDFEEAIRCQWTLMLRRSFNLYPKVRFWLPSDQPIEFGYADENADIVSVKDPLPEGIWSQDLKQMLNRCGFLGGEKEMVYQKGQNVRKAMWGPHGLKKGWHLTGRSQLQYRDLLRQPENAQKWANRAIQRNKYQVKGTGIRAVDWFGGMGRWAVKSHFQGVVASNNAGSVRKTKKQLKYPSGGRDNVQRKWLHNRALRTARPPEGIPRSAPKRQNLVPSEDPRRKW</sequence>
<evidence type="ECO:0000256" key="1">
    <source>
        <dbReference type="SAM" id="MobiDB-lite"/>
    </source>
</evidence>
<gene>
    <name evidence="2" type="ORF">PCOR1329_LOCUS64106</name>
</gene>
<evidence type="ECO:0000313" key="2">
    <source>
        <dbReference type="EMBL" id="CAK0881178.1"/>
    </source>
</evidence>
<name>A0ABN9W8U5_9DINO</name>
<comment type="caution">
    <text evidence="2">The sequence shown here is derived from an EMBL/GenBank/DDBJ whole genome shotgun (WGS) entry which is preliminary data.</text>
</comment>
<accession>A0ABN9W8U5</accession>